<evidence type="ECO:0000256" key="9">
    <source>
        <dbReference type="SAM" id="Coils"/>
    </source>
</evidence>
<dbReference type="SMART" id="SM00388">
    <property type="entry name" value="HisKA"/>
    <property type="match status" value="1"/>
</dbReference>
<dbReference type="InterPro" id="IPR036890">
    <property type="entry name" value="HATPase_C_sf"/>
</dbReference>
<reference evidence="13 15" key="1">
    <citation type="journal article" date="2015" name="Genome Announc.">
        <title>Expanding the biotechnology potential of lactobacilli through comparative genomics of 213 strains and associated genera.</title>
        <authorList>
            <person name="Sun Z."/>
            <person name="Harris H.M."/>
            <person name="McCann A."/>
            <person name="Guo C."/>
            <person name="Argimon S."/>
            <person name="Zhang W."/>
            <person name="Yang X."/>
            <person name="Jeffery I.B."/>
            <person name="Cooney J.C."/>
            <person name="Kagawa T.F."/>
            <person name="Liu W."/>
            <person name="Song Y."/>
            <person name="Salvetti E."/>
            <person name="Wrobel A."/>
            <person name="Rasinkangas P."/>
            <person name="Parkhill J."/>
            <person name="Rea M.C."/>
            <person name="O'Sullivan O."/>
            <person name="Ritari J."/>
            <person name="Douillard F.P."/>
            <person name="Paul Ross R."/>
            <person name="Yang R."/>
            <person name="Briner A.E."/>
            <person name="Felis G.E."/>
            <person name="de Vos W.M."/>
            <person name="Barrangou R."/>
            <person name="Klaenhammer T.R."/>
            <person name="Caufield P.W."/>
            <person name="Cui Y."/>
            <person name="Zhang H."/>
            <person name="O'Toole P.W."/>
        </authorList>
    </citation>
    <scope>NUCLEOTIDE SEQUENCE [LARGE SCALE GENOMIC DNA]</scope>
    <source>
        <strain evidence="13 15">DSM 22301</strain>
    </source>
</reference>
<dbReference type="Pfam" id="PF00672">
    <property type="entry name" value="HAMP"/>
    <property type="match status" value="1"/>
</dbReference>
<keyword evidence="9" id="KW-0175">Coiled coil</keyword>
<keyword evidence="10" id="KW-1133">Transmembrane helix</keyword>
<dbReference type="PROSITE" id="PS50109">
    <property type="entry name" value="HIS_KIN"/>
    <property type="match status" value="1"/>
</dbReference>
<dbReference type="FunFam" id="1.10.287.130:FF:000001">
    <property type="entry name" value="Two-component sensor histidine kinase"/>
    <property type="match status" value="1"/>
</dbReference>
<dbReference type="InterPro" id="IPR050736">
    <property type="entry name" value="Sensor_HK_Regulatory"/>
</dbReference>
<feature type="transmembrane region" description="Helical" evidence="10">
    <location>
        <begin position="177"/>
        <end position="196"/>
    </location>
</feature>
<evidence type="ECO:0000256" key="1">
    <source>
        <dbReference type="ARBA" id="ARBA00000085"/>
    </source>
</evidence>
<dbReference type="Proteomes" id="UP000051749">
    <property type="component" value="Unassembled WGS sequence"/>
</dbReference>
<reference evidence="14 16" key="2">
    <citation type="submission" date="2016-10" db="EMBL/GenBank/DDBJ databases">
        <authorList>
            <person name="Varghese N."/>
            <person name="Submissions S."/>
        </authorList>
    </citation>
    <scope>NUCLEOTIDE SEQUENCE [LARGE SCALE GENOMIC DNA]</scope>
    <source>
        <strain evidence="14 16">CGMCC 1.3889</strain>
    </source>
</reference>
<evidence type="ECO:0000259" key="11">
    <source>
        <dbReference type="PROSITE" id="PS50109"/>
    </source>
</evidence>
<keyword evidence="10" id="KW-0812">Transmembrane</keyword>
<evidence type="ECO:0000256" key="3">
    <source>
        <dbReference type="ARBA" id="ARBA00012438"/>
    </source>
</evidence>
<dbReference type="Gene3D" id="3.30.565.10">
    <property type="entry name" value="Histidine kinase-like ATPase, C-terminal domain"/>
    <property type="match status" value="1"/>
</dbReference>
<evidence type="ECO:0000256" key="5">
    <source>
        <dbReference type="ARBA" id="ARBA00022679"/>
    </source>
</evidence>
<evidence type="ECO:0000256" key="6">
    <source>
        <dbReference type="ARBA" id="ARBA00022777"/>
    </source>
</evidence>
<dbReference type="SUPFAM" id="SSF47384">
    <property type="entry name" value="Homodimeric domain of signal transducing histidine kinase"/>
    <property type="match status" value="1"/>
</dbReference>
<keyword evidence="8 10" id="KW-0472">Membrane</keyword>
<evidence type="ECO:0000256" key="10">
    <source>
        <dbReference type="SAM" id="Phobius"/>
    </source>
</evidence>
<comment type="caution">
    <text evidence="13">The sequence shown here is derived from an EMBL/GenBank/DDBJ whole genome shotgun (WGS) entry which is preliminary data.</text>
</comment>
<dbReference type="SMART" id="SM00387">
    <property type="entry name" value="HATPase_c"/>
    <property type="match status" value="1"/>
</dbReference>
<dbReference type="GO" id="GO:0016020">
    <property type="term" value="C:membrane"/>
    <property type="evidence" value="ECO:0007669"/>
    <property type="project" value="UniProtKB-SubCell"/>
</dbReference>
<sequence>MKLKLLYQQMLAFFAVIFTTVIIFGLAFIQFSNRMVYQDTWKQLESYADSVFQQSIVVNSNGEFEGIQMAGLENSERLLANQSIHFTIYNKQNTIAYPKTGISPNISKSQWTKLKAGETLTTKSDRRFNQAGNSRTQSMTDIIKPYRNESGEIIAVVSVGSPVANIQSNMRKIQHNLLIAFLISGLAAIVIAYGLAKYSVSRIDRIRKAAHKIGEGNFDITVPTKGNDEIDGLASDFNHMTKSLKASNEEIKRQEQRRREFLADAAHEMRTPLTTINGLLEGLTYDAIPEESREESLQLMSNETKRLIRLVNDNLDYEKIRTNQIILNRHEINVHEVVNNLVEQLQKKANEAKDQFITQVSDKVTVYADYDRFVQIMFNIMQNSIQFTTGGTITITARNDADKNCIISISDTGIGMSEDQMKNIWERYYKADASRKNTKYGESGLGMAIVHQLVKAHKGTISVASELGKGTTFTVQLPYEEPKNEKKSLK</sequence>
<dbReference type="SUPFAM" id="SSF55874">
    <property type="entry name" value="ATPase domain of HSP90 chaperone/DNA topoisomerase II/histidine kinase"/>
    <property type="match status" value="1"/>
</dbReference>
<evidence type="ECO:0000313" key="13">
    <source>
        <dbReference type="EMBL" id="KRN81255.1"/>
    </source>
</evidence>
<dbReference type="InterPro" id="IPR003660">
    <property type="entry name" value="HAMP_dom"/>
</dbReference>
<dbReference type="Gene3D" id="1.10.287.130">
    <property type="match status" value="1"/>
</dbReference>
<feature type="domain" description="Histidine kinase" evidence="11">
    <location>
        <begin position="264"/>
        <end position="481"/>
    </location>
</feature>
<dbReference type="InterPro" id="IPR003661">
    <property type="entry name" value="HisK_dim/P_dom"/>
</dbReference>
<dbReference type="CDD" id="cd00082">
    <property type="entry name" value="HisKA"/>
    <property type="match status" value="1"/>
</dbReference>
<feature type="domain" description="HAMP" evidence="12">
    <location>
        <begin position="197"/>
        <end position="249"/>
    </location>
</feature>
<keyword evidence="7" id="KW-0902">Two-component regulatory system</keyword>
<dbReference type="Proteomes" id="UP000182818">
    <property type="component" value="Unassembled WGS sequence"/>
</dbReference>
<dbReference type="Gene3D" id="6.10.340.10">
    <property type="match status" value="1"/>
</dbReference>
<feature type="transmembrane region" description="Helical" evidence="10">
    <location>
        <begin position="6"/>
        <end position="29"/>
    </location>
</feature>
<evidence type="ECO:0000256" key="8">
    <source>
        <dbReference type="ARBA" id="ARBA00023136"/>
    </source>
</evidence>
<feature type="coiled-coil region" evidence="9">
    <location>
        <begin position="237"/>
        <end position="264"/>
    </location>
</feature>
<dbReference type="EMBL" id="JQBY01000035">
    <property type="protein sequence ID" value="KRN81255.1"/>
    <property type="molecule type" value="Genomic_DNA"/>
</dbReference>
<evidence type="ECO:0000256" key="7">
    <source>
        <dbReference type="ARBA" id="ARBA00023012"/>
    </source>
</evidence>
<dbReference type="InterPro" id="IPR003594">
    <property type="entry name" value="HATPase_dom"/>
</dbReference>
<dbReference type="PRINTS" id="PR00344">
    <property type="entry name" value="BCTRLSENSOR"/>
</dbReference>
<accession>A0A0R2K4E7</accession>
<keyword evidence="4" id="KW-0597">Phosphoprotein</keyword>
<comment type="subcellular location">
    <subcellularLocation>
        <location evidence="2">Membrane</location>
    </subcellularLocation>
</comment>
<comment type="catalytic activity">
    <reaction evidence="1">
        <text>ATP + protein L-histidine = ADP + protein N-phospho-L-histidine.</text>
        <dbReference type="EC" id="2.7.13.3"/>
    </reaction>
</comment>
<dbReference type="PROSITE" id="PS50885">
    <property type="entry name" value="HAMP"/>
    <property type="match status" value="1"/>
</dbReference>
<dbReference type="InterPro" id="IPR005467">
    <property type="entry name" value="His_kinase_dom"/>
</dbReference>
<keyword evidence="5" id="KW-0808">Transferase</keyword>
<dbReference type="CDD" id="cd06225">
    <property type="entry name" value="HAMP"/>
    <property type="match status" value="1"/>
</dbReference>
<evidence type="ECO:0000313" key="14">
    <source>
        <dbReference type="EMBL" id="SER94464.1"/>
    </source>
</evidence>
<dbReference type="STRING" id="319653.SAMN04487973_13110"/>
<dbReference type="Pfam" id="PF02518">
    <property type="entry name" value="HATPase_c"/>
    <property type="match status" value="1"/>
</dbReference>
<dbReference type="AlphaFoldDB" id="A0A0R2K4E7"/>
<evidence type="ECO:0000256" key="4">
    <source>
        <dbReference type="ARBA" id="ARBA00022553"/>
    </source>
</evidence>
<dbReference type="FunFam" id="3.30.565.10:FF:000006">
    <property type="entry name" value="Sensor histidine kinase WalK"/>
    <property type="match status" value="1"/>
</dbReference>
<protein>
    <recommendedName>
        <fullName evidence="3">histidine kinase</fullName>
        <ecNumber evidence="3">2.7.13.3</ecNumber>
    </recommendedName>
</protein>
<evidence type="ECO:0000259" key="12">
    <source>
        <dbReference type="PROSITE" id="PS50885"/>
    </source>
</evidence>
<dbReference type="SUPFAM" id="SSF158472">
    <property type="entry name" value="HAMP domain-like"/>
    <property type="match status" value="1"/>
</dbReference>
<dbReference type="PANTHER" id="PTHR43711">
    <property type="entry name" value="TWO-COMPONENT HISTIDINE KINASE"/>
    <property type="match status" value="1"/>
</dbReference>
<dbReference type="InterPro" id="IPR004358">
    <property type="entry name" value="Sig_transdc_His_kin-like_C"/>
</dbReference>
<dbReference type="PATRIC" id="fig|319653.3.peg.1492"/>
<dbReference type="EC" id="2.7.13.3" evidence="3"/>
<keyword evidence="16" id="KW-1185">Reference proteome</keyword>
<dbReference type="InterPro" id="IPR036097">
    <property type="entry name" value="HisK_dim/P_sf"/>
</dbReference>
<keyword evidence="6 13" id="KW-0418">Kinase</keyword>
<dbReference type="Pfam" id="PF00512">
    <property type="entry name" value="HisKA"/>
    <property type="match status" value="1"/>
</dbReference>
<dbReference type="EMBL" id="FOGK01000031">
    <property type="protein sequence ID" value="SER94464.1"/>
    <property type="molecule type" value="Genomic_DNA"/>
</dbReference>
<evidence type="ECO:0000313" key="16">
    <source>
        <dbReference type="Proteomes" id="UP000182818"/>
    </source>
</evidence>
<dbReference type="SMART" id="SM00304">
    <property type="entry name" value="HAMP"/>
    <property type="match status" value="1"/>
</dbReference>
<evidence type="ECO:0000313" key="15">
    <source>
        <dbReference type="Proteomes" id="UP000051749"/>
    </source>
</evidence>
<proteinExistence type="predicted"/>
<gene>
    <name evidence="13" type="ORF">IV87_GL001469</name>
    <name evidence="14" type="ORF">SAMN04487973_13110</name>
</gene>
<dbReference type="PANTHER" id="PTHR43711:SF26">
    <property type="entry name" value="SENSOR HISTIDINE KINASE RCSC"/>
    <property type="match status" value="1"/>
</dbReference>
<evidence type="ECO:0000256" key="2">
    <source>
        <dbReference type="ARBA" id="ARBA00004370"/>
    </source>
</evidence>
<organism evidence="13 15">
    <name type="scientific">Pediococcus ethanolidurans</name>
    <dbReference type="NCBI Taxonomy" id="319653"/>
    <lineage>
        <taxon>Bacteria</taxon>
        <taxon>Bacillati</taxon>
        <taxon>Bacillota</taxon>
        <taxon>Bacilli</taxon>
        <taxon>Lactobacillales</taxon>
        <taxon>Lactobacillaceae</taxon>
        <taxon>Pediococcus</taxon>
    </lineage>
</organism>
<name>A0A0R2K4E7_9LACO</name>
<dbReference type="GO" id="GO:0000155">
    <property type="term" value="F:phosphorelay sensor kinase activity"/>
    <property type="evidence" value="ECO:0007669"/>
    <property type="project" value="InterPro"/>
</dbReference>